<protein>
    <recommendedName>
        <fullName evidence="2">YdbS-like PH domain-containing protein</fullName>
    </recommendedName>
</protein>
<keyword evidence="1" id="KW-1133">Transmembrane helix</keyword>
<organism evidence="3 4">
    <name type="scientific">Macrococcus hajekii</name>
    <dbReference type="NCBI Taxonomy" id="198482"/>
    <lineage>
        <taxon>Bacteria</taxon>
        <taxon>Bacillati</taxon>
        <taxon>Bacillota</taxon>
        <taxon>Bacilli</taxon>
        <taxon>Bacillales</taxon>
        <taxon>Staphylococcaceae</taxon>
        <taxon>Macrococcus</taxon>
    </lineage>
</organism>
<gene>
    <name evidence="3" type="ORF">ERX37_10355</name>
</gene>
<sequence length="495" mass="56792">MSEPKKLHPITYLSKIFKVGKDNLLTLFFAFFLIAKNGFNFEGFGDLILPVILLLSAVVGIIFALIEAFTTTYWVDEDKLVVKSGLLSTTTKEIYIARIQSVEATRNIVNQIFGGVILDIKTPGDGVKLDTISQYEADELTHFIETRKESMTSVQADEEDSIQEPRKGFDSFYQLKLKDIMLMSMTSGAMGTVLAVVFGLYSQLDDILDISARLEPLQKQIASGWLSIVLTVLVSLIISYIIGIFVTAVKYFNYELTYDGERLKIRHGLFEVKERIIVVNQIQAIEEKKSFLRQWLNYTSFSAVITSDSSLEEGEDDIFGRIDILPFVKRNEGLKAMAQLIPDYYYRDVEAIIPKRALRRYFQVPWLIIILVTGIVQYYLFDKAWLIGIVFLVITFISAWMRYKYSGYRIDDNQITVRESGLVSSTIYQLQEDKLISVHMKDHYFLERAYLASIELRVSAGSIFTTATLKLIEQKDAEKIYNWFMEKEVAEYEES</sequence>
<dbReference type="Pfam" id="PF03703">
    <property type="entry name" value="bPH_2"/>
    <property type="match status" value="3"/>
</dbReference>
<evidence type="ECO:0000313" key="3">
    <source>
        <dbReference type="EMBL" id="TDM01076.1"/>
    </source>
</evidence>
<feature type="domain" description="YdbS-like PH" evidence="2">
    <location>
        <begin position="403"/>
        <end position="483"/>
    </location>
</feature>
<dbReference type="InterPro" id="IPR005182">
    <property type="entry name" value="YdbS-like_PH"/>
</dbReference>
<dbReference type="PIRSF" id="PIRSF026631">
    <property type="entry name" value="UCP026631"/>
    <property type="match status" value="1"/>
</dbReference>
<feature type="transmembrane region" description="Helical" evidence="1">
    <location>
        <begin position="47"/>
        <end position="66"/>
    </location>
</feature>
<keyword evidence="1" id="KW-0812">Transmembrane</keyword>
<dbReference type="AlphaFoldDB" id="A0A4R6BHS6"/>
<feature type="domain" description="YdbS-like PH" evidence="2">
    <location>
        <begin position="69"/>
        <end position="142"/>
    </location>
</feature>
<feature type="domain" description="YdbS-like PH" evidence="2">
    <location>
        <begin position="251"/>
        <end position="307"/>
    </location>
</feature>
<feature type="transmembrane region" description="Helical" evidence="1">
    <location>
        <begin position="385"/>
        <end position="403"/>
    </location>
</feature>
<dbReference type="PANTHER" id="PTHR34473">
    <property type="entry name" value="UPF0699 TRANSMEMBRANE PROTEIN YDBS"/>
    <property type="match status" value="1"/>
</dbReference>
<name>A0A4R6BHS6_9STAP</name>
<feature type="transmembrane region" description="Helical" evidence="1">
    <location>
        <begin position="361"/>
        <end position="379"/>
    </location>
</feature>
<reference evidence="3 4" key="1">
    <citation type="submission" date="2019-01" db="EMBL/GenBank/DDBJ databases">
        <title>Draft genome sequences of the type strains of six Macrococcus species.</title>
        <authorList>
            <person name="Mazhar S."/>
            <person name="Altermann E."/>
            <person name="Hill C."/>
            <person name="Mcauliffe O."/>
        </authorList>
    </citation>
    <scope>NUCLEOTIDE SEQUENCE [LARGE SCALE GENOMIC DNA]</scope>
    <source>
        <strain evidence="3 4">CCM4809</strain>
    </source>
</reference>
<evidence type="ECO:0000256" key="1">
    <source>
        <dbReference type="SAM" id="Phobius"/>
    </source>
</evidence>
<dbReference type="Proteomes" id="UP000295328">
    <property type="component" value="Unassembled WGS sequence"/>
</dbReference>
<dbReference type="PANTHER" id="PTHR34473:SF2">
    <property type="entry name" value="UPF0699 TRANSMEMBRANE PROTEIN YDBT"/>
    <property type="match status" value="1"/>
</dbReference>
<dbReference type="InterPro" id="IPR014529">
    <property type="entry name" value="UCP026631"/>
</dbReference>
<comment type="caution">
    <text evidence="3">The sequence shown here is derived from an EMBL/GenBank/DDBJ whole genome shotgun (WGS) entry which is preliminary data.</text>
</comment>
<keyword evidence="4" id="KW-1185">Reference proteome</keyword>
<evidence type="ECO:0000259" key="2">
    <source>
        <dbReference type="Pfam" id="PF03703"/>
    </source>
</evidence>
<keyword evidence="1" id="KW-0472">Membrane</keyword>
<dbReference type="OrthoDB" id="2195155at2"/>
<dbReference type="EMBL" id="SCWE01000006">
    <property type="protein sequence ID" value="TDM01076.1"/>
    <property type="molecule type" value="Genomic_DNA"/>
</dbReference>
<proteinExistence type="predicted"/>
<feature type="transmembrane region" description="Helical" evidence="1">
    <location>
        <begin position="221"/>
        <end position="246"/>
    </location>
</feature>
<feature type="transmembrane region" description="Helical" evidence="1">
    <location>
        <begin position="180"/>
        <end position="201"/>
    </location>
</feature>
<dbReference type="RefSeq" id="WP_133430608.1">
    <property type="nucleotide sequence ID" value="NZ_BMCC01000006.1"/>
</dbReference>
<evidence type="ECO:0000313" key="4">
    <source>
        <dbReference type="Proteomes" id="UP000295328"/>
    </source>
</evidence>
<accession>A0A4R6BHS6</accession>